<comment type="caution">
    <text evidence="2">The sequence shown here is derived from an EMBL/GenBank/DDBJ whole genome shotgun (WGS) entry which is preliminary data.</text>
</comment>
<dbReference type="AlphaFoldDB" id="A0A0W8E3E8"/>
<feature type="compositionally biased region" description="Basic residues" evidence="1">
    <location>
        <begin position="330"/>
        <end position="340"/>
    </location>
</feature>
<proteinExistence type="predicted"/>
<sequence>MTSLWDNVTGVENAESNYIGKRFAYARKESKRGIKYDFLIPLLNEADLGKYAPNPPTPADAFRRASQDIPKRYVYDRESGRKYKINMILIDESADPIVRNIQLTEIDKKSRTSTDGKLVAQIKFFRDSQSIVAYHGYEAGYEFDTCPDFVCERIQAAIERFQKERDLVSDMQIHNLVQKVLQDAGNPVNRILSTWNIPATREDLLERLLRIAERLNDYEEGIFVTDTLPVIRTPEVSNKVKTDAVIYAVERLNAIFNKAKDDIAVSTDVTKTAQRVSGHLKTEAEKVMSLVEEYELILGEAMDEVRQAREITESKLKEFVDSPEQQLRHREAKRRLKASNKKSESIENIPIETAVPSEPTRRIKGMQVQNEVQAALAM</sequence>
<accession>A0A0W8E3E8</accession>
<dbReference type="InterPro" id="IPR046632">
    <property type="entry name" value="DUF6744"/>
</dbReference>
<feature type="region of interest" description="Disordered" evidence="1">
    <location>
        <begin position="325"/>
        <end position="344"/>
    </location>
</feature>
<reference evidence="2" key="1">
    <citation type="journal article" date="2015" name="Proc. Natl. Acad. Sci. U.S.A.">
        <title>Networks of energetic and metabolic interactions define dynamics in microbial communities.</title>
        <authorList>
            <person name="Embree M."/>
            <person name="Liu J.K."/>
            <person name="Al-Bassam M.M."/>
            <person name="Zengler K."/>
        </authorList>
    </citation>
    <scope>NUCLEOTIDE SEQUENCE</scope>
</reference>
<dbReference type="EMBL" id="LNQE01001892">
    <property type="protein sequence ID" value="KUG03134.1"/>
    <property type="molecule type" value="Genomic_DNA"/>
</dbReference>
<evidence type="ECO:0000313" key="2">
    <source>
        <dbReference type="EMBL" id="KUG03134.1"/>
    </source>
</evidence>
<gene>
    <name evidence="2" type="ORF">ASZ90_019474</name>
</gene>
<name>A0A0W8E3E8_9ZZZZ</name>
<organism evidence="2">
    <name type="scientific">hydrocarbon metagenome</name>
    <dbReference type="NCBI Taxonomy" id="938273"/>
    <lineage>
        <taxon>unclassified sequences</taxon>
        <taxon>metagenomes</taxon>
        <taxon>ecological metagenomes</taxon>
    </lineage>
</organism>
<evidence type="ECO:0000256" key="1">
    <source>
        <dbReference type="SAM" id="MobiDB-lite"/>
    </source>
</evidence>
<dbReference type="Pfam" id="PF20529">
    <property type="entry name" value="DUF6744"/>
    <property type="match status" value="1"/>
</dbReference>
<protein>
    <submittedName>
        <fullName evidence="2">Uncharacterized protein</fullName>
    </submittedName>
</protein>